<evidence type="ECO:0000256" key="2">
    <source>
        <dbReference type="ARBA" id="ARBA00008776"/>
    </source>
</evidence>
<gene>
    <name evidence="12" type="primary">SF3A3</name>
    <name evidence="12" type="ORF">FJT64_005952</name>
</gene>
<evidence type="ECO:0000256" key="4">
    <source>
        <dbReference type="ARBA" id="ARBA00022664"/>
    </source>
</evidence>
<dbReference type="GO" id="GO:0008270">
    <property type="term" value="F:zinc ion binding"/>
    <property type="evidence" value="ECO:0007669"/>
    <property type="project" value="UniProtKB-KW"/>
</dbReference>
<comment type="caution">
    <text evidence="12">The sequence shown here is derived from an EMBL/GenBank/DDBJ whole genome shotgun (WGS) entry which is preliminary data.</text>
</comment>
<keyword evidence="4" id="KW-0507">mRNA processing</keyword>
<dbReference type="EMBL" id="VIIS01001548">
    <property type="protein sequence ID" value="KAF0296585.1"/>
    <property type="molecule type" value="Genomic_DNA"/>
</dbReference>
<evidence type="ECO:0000256" key="1">
    <source>
        <dbReference type="ARBA" id="ARBA00004123"/>
    </source>
</evidence>
<evidence type="ECO:0000256" key="7">
    <source>
        <dbReference type="ARBA" id="ARBA00022833"/>
    </source>
</evidence>
<keyword evidence="9" id="KW-0539">Nucleus</keyword>
<dbReference type="InterPro" id="IPR021966">
    <property type="entry name" value="SF3a60_bindingd"/>
</dbReference>
<accession>A0A6A4VQW0</accession>
<evidence type="ECO:0000256" key="8">
    <source>
        <dbReference type="ARBA" id="ARBA00023187"/>
    </source>
</evidence>
<evidence type="ECO:0000256" key="6">
    <source>
        <dbReference type="ARBA" id="ARBA00022771"/>
    </source>
</evidence>
<dbReference type="InterPro" id="IPR024598">
    <property type="entry name" value="SF3a60/Prp9_C"/>
</dbReference>
<dbReference type="Pfam" id="PF16837">
    <property type="entry name" value="SF3A3"/>
    <property type="match status" value="1"/>
</dbReference>
<keyword evidence="3" id="KW-0597">Phosphoprotein</keyword>
<evidence type="ECO:0000259" key="11">
    <source>
        <dbReference type="PROSITE" id="PS50171"/>
    </source>
</evidence>
<evidence type="ECO:0000256" key="5">
    <source>
        <dbReference type="ARBA" id="ARBA00022723"/>
    </source>
</evidence>
<dbReference type="Pfam" id="PF13297">
    <property type="entry name" value="SDE2_2C"/>
    <property type="match status" value="1"/>
</dbReference>
<feature type="compositionally biased region" description="Basic and acidic residues" evidence="10">
    <location>
        <begin position="340"/>
        <end position="354"/>
    </location>
</feature>
<evidence type="ECO:0000256" key="3">
    <source>
        <dbReference type="ARBA" id="ARBA00022553"/>
    </source>
</evidence>
<dbReference type="PANTHER" id="PTHR12786">
    <property type="entry name" value="SPLICING FACTOR SF3A-RELATED"/>
    <property type="match status" value="1"/>
</dbReference>
<comment type="similarity">
    <text evidence="2">Belongs to the SF3A3 family.</text>
</comment>
<keyword evidence="5" id="KW-0479">Metal-binding</keyword>
<keyword evidence="7" id="KW-0862">Zinc</keyword>
<dbReference type="GO" id="GO:0005681">
    <property type="term" value="C:spliceosomal complex"/>
    <property type="evidence" value="ECO:0007669"/>
    <property type="project" value="InterPro"/>
</dbReference>
<keyword evidence="8" id="KW-0508">mRNA splicing</keyword>
<evidence type="ECO:0000256" key="9">
    <source>
        <dbReference type="ARBA" id="ARBA00023242"/>
    </source>
</evidence>
<sequence>METILEQQRSKHEERERLVEAMKREMLHKKGSSRDRINSDHRLRLLLDRHLDCSQTLKDLYEDKDGVRKEEVAALSGPNEFAEFYNRLKTIKDFHKRHPNEISVPMSVEFEELDKVREQSNDETVMVEFSDEEGYGKYLDLHECYTRYVNLKGVEKVDYVTYLTLFDQLFEMPRDKKNAEYRAYLEALLDYLHDYLLRVRPLTDFEQSIKTITEEFNKKWEAGTFPGWPKETGGALTHGGAHLDLSAFSSWEELASLGLDRLKSALMALGLKCGGTLEERAQRLFSTKGKKLQEVDQSLFAKKQSLRAGKSKEAEKSRELAFLEAQVYWLVEQLSEQRAATKENVERRQARTDGERDESDAEASEPESDDDDDDVPYNPKNLPLGWDGKPIPYWLYKLHGLNISYTCEICGNFIYKGPKAFQRHFSEWRHANGMRCLGIPNTAHFANVTQIEDALSLWERLKVQKTSGRWQADAEEEYEDSQGNVVNKKTFEDLKRQGLL</sequence>
<feature type="compositionally biased region" description="Acidic residues" evidence="10">
    <location>
        <begin position="355"/>
        <end position="375"/>
    </location>
</feature>
<evidence type="ECO:0000313" key="13">
    <source>
        <dbReference type="Proteomes" id="UP000440578"/>
    </source>
</evidence>
<feature type="domain" description="Matrin-type" evidence="11">
    <location>
        <begin position="405"/>
        <end position="436"/>
    </location>
</feature>
<comment type="subcellular location">
    <subcellularLocation>
        <location evidence="1">Nucleus</location>
    </subcellularLocation>
</comment>
<organism evidence="12 13">
    <name type="scientific">Amphibalanus amphitrite</name>
    <name type="common">Striped barnacle</name>
    <name type="synonym">Balanus amphitrite</name>
    <dbReference type="NCBI Taxonomy" id="1232801"/>
    <lineage>
        <taxon>Eukaryota</taxon>
        <taxon>Metazoa</taxon>
        <taxon>Ecdysozoa</taxon>
        <taxon>Arthropoda</taxon>
        <taxon>Crustacea</taxon>
        <taxon>Multicrustacea</taxon>
        <taxon>Cirripedia</taxon>
        <taxon>Thoracica</taxon>
        <taxon>Thoracicalcarea</taxon>
        <taxon>Balanomorpha</taxon>
        <taxon>Balanoidea</taxon>
        <taxon>Balanidae</taxon>
        <taxon>Amphibalaninae</taxon>
        <taxon>Amphibalanus</taxon>
    </lineage>
</organism>
<dbReference type="InterPro" id="IPR031774">
    <property type="entry name" value="SF3A3_dom"/>
</dbReference>
<dbReference type="InterPro" id="IPR000690">
    <property type="entry name" value="Matrin/U1-C_Znf_C2H2"/>
</dbReference>
<dbReference type="GO" id="GO:0003723">
    <property type="term" value="F:RNA binding"/>
    <property type="evidence" value="ECO:0007669"/>
    <property type="project" value="InterPro"/>
</dbReference>
<feature type="region of interest" description="Disordered" evidence="10">
    <location>
        <begin position="340"/>
        <end position="381"/>
    </location>
</feature>
<protein>
    <submittedName>
        <fullName evidence="12">Splicing factor 3A subunit 3</fullName>
    </submittedName>
</protein>
<dbReference type="PANTHER" id="PTHR12786:SF2">
    <property type="entry name" value="SPLICING FACTOR 3A SUBUNIT 3"/>
    <property type="match status" value="1"/>
</dbReference>
<dbReference type="GO" id="GO:0000398">
    <property type="term" value="P:mRNA splicing, via spliceosome"/>
    <property type="evidence" value="ECO:0007669"/>
    <property type="project" value="InterPro"/>
</dbReference>
<dbReference type="InterPro" id="IPR051421">
    <property type="entry name" value="RNA_Proc_DNA_Dmg_Regulator"/>
</dbReference>
<keyword evidence="13" id="KW-1185">Reference proteome</keyword>
<proteinExistence type="inferred from homology"/>
<dbReference type="AlphaFoldDB" id="A0A6A4VQW0"/>
<dbReference type="PROSITE" id="PS50171">
    <property type="entry name" value="ZF_MATRIN"/>
    <property type="match status" value="1"/>
</dbReference>
<dbReference type="Proteomes" id="UP000440578">
    <property type="component" value="Unassembled WGS sequence"/>
</dbReference>
<evidence type="ECO:0000256" key="10">
    <source>
        <dbReference type="SAM" id="MobiDB-lite"/>
    </source>
</evidence>
<keyword evidence="6" id="KW-0863">Zinc-finger</keyword>
<dbReference type="OrthoDB" id="2160351at2759"/>
<reference evidence="12 13" key="1">
    <citation type="submission" date="2019-07" db="EMBL/GenBank/DDBJ databases">
        <title>Draft genome assembly of a fouling barnacle, Amphibalanus amphitrite (Darwin, 1854): The first reference genome for Thecostraca.</title>
        <authorList>
            <person name="Kim W."/>
        </authorList>
    </citation>
    <scope>NUCLEOTIDE SEQUENCE [LARGE SCALE GENOMIC DNA]</scope>
    <source>
        <strain evidence="12">SNU_AA5</strain>
        <tissue evidence="12">Soma without cirri and trophi</tissue>
    </source>
</reference>
<evidence type="ECO:0000313" key="12">
    <source>
        <dbReference type="EMBL" id="KAF0296585.1"/>
    </source>
</evidence>
<dbReference type="InterPro" id="IPR025086">
    <property type="entry name" value="SDE2/SF3A3_SAP"/>
</dbReference>
<name>A0A6A4VQW0_AMPAM</name>
<dbReference type="Pfam" id="PF12108">
    <property type="entry name" value="SF3a60_bindingd"/>
    <property type="match status" value="1"/>
</dbReference>
<dbReference type="Pfam" id="PF11931">
    <property type="entry name" value="SF3a60_Prp9_C"/>
    <property type="match status" value="1"/>
</dbReference>